<dbReference type="PROSITE" id="PS50110">
    <property type="entry name" value="RESPONSE_REGULATORY"/>
    <property type="match status" value="1"/>
</dbReference>
<keyword evidence="2" id="KW-0902">Two-component regulatory system</keyword>
<dbReference type="PROSITE" id="PS51755">
    <property type="entry name" value="OMPR_PHOB"/>
    <property type="match status" value="1"/>
</dbReference>
<dbReference type="Gene3D" id="1.10.10.10">
    <property type="entry name" value="Winged helix-like DNA-binding domain superfamily/Winged helix DNA-binding domain"/>
    <property type="match status" value="1"/>
</dbReference>
<evidence type="ECO:0000313" key="10">
    <source>
        <dbReference type="EMBL" id="KAB7705579.1"/>
    </source>
</evidence>
<reference evidence="10 11" key="1">
    <citation type="submission" date="2019-10" db="EMBL/GenBank/DDBJ databases">
        <title>Bacillus aerolatum sp. nov., isolated from bioaerosol of sport playgrounds.</title>
        <authorList>
            <person name="Chen P."/>
            <person name="Zhang G."/>
        </authorList>
    </citation>
    <scope>NUCLEOTIDE SEQUENCE [LARGE SCALE GENOMIC DNA]</scope>
    <source>
        <strain evidence="10 11">CX253</strain>
    </source>
</reference>
<dbReference type="PANTHER" id="PTHR48111">
    <property type="entry name" value="REGULATOR OF RPOS"/>
    <property type="match status" value="1"/>
</dbReference>
<dbReference type="Pfam" id="PF00072">
    <property type="entry name" value="Response_reg"/>
    <property type="match status" value="1"/>
</dbReference>
<dbReference type="InterPro" id="IPR011006">
    <property type="entry name" value="CheY-like_superfamily"/>
</dbReference>
<keyword evidence="4 7" id="KW-0238">DNA-binding</keyword>
<dbReference type="EMBL" id="WEIO01000008">
    <property type="protein sequence ID" value="KAB7705579.1"/>
    <property type="molecule type" value="Genomic_DNA"/>
</dbReference>
<evidence type="ECO:0000256" key="7">
    <source>
        <dbReference type="PROSITE-ProRule" id="PRU01091"/>
    </source>
</evidence>
<dbReference type="SMART" id="SM00862">
    <property type="entry name" value="Trans_reg_C"/>
    <property type="match status" value="1"/>
</dbReference>
<feature type="domain" description="Response regulatory" evidence="8">
    <location>
        <begin position="5"/>
        <end position="119"/>
    </location>
</feature>
<dbReference type="FunFam" id="1.10.10.10:FF:000005">
    <property type="entry name" value="Two-component system response regulator"/>
    <property type="match status" value="1"/>
</dbReference>
<dbReference type="GO" id="GO:0000976">
    <property type="term" value="F:transcription cis-regulatory region binding"/>
    <property type="evidence" value="ECO:0007669"/>
    <property type="project" value="TreeGrafter"/>
</dbReference>
<evidence type="ECO:0000256" key="4">
    <source>
        <dbReference type="ARBA" id="ARBA00023125"/>
    </source>
</evidence>
<dbReference type="Pfam" id="PF00486">
    <property type="entry name" value="Trans_reg_C"/>
    <property type="match status" value="1"/>
</dbReference>
<feature type="DNA-binding region" description="OmpR/PhoB-type" evidence="7">
    <location>
        <begin position="129"/>
        <end position="227"/>
    </location>
</feature>
<gene>
    <name evidence="10" type="ORF">F9802_13665</name>
</gene>
<dbReference type="InterPro" id="IPR039420">
    <property type="entry name" value="WalR-like"/>
</dbReference>
<sequence length="230" mass="26542">MTKKKILIVEDEMKIARLLSLELEYEGYETDTAETGKEALQKIKSDSWDLILLDIMIPELSGIEVLRRLREDDDLTPVIFLTAKDTTLDKVSGLNQGANDYVTKPFSTEELLARIRACLRTVQKQPAALNELRTEDLTVNLYTREVQRDGTSIELTPKEFNLLVYLMENENRVLEREQIISHVWGYDYTGDTNVVDVYIRHLRKKIDDDFEHPYIQTVRGVGYSLKVKGS</sequence>
<dbReference type="SUPFAM" id="SSF52172">
    <property type="entry name" value="CheY-like"/>
    <property type="match status" value="1"/>
</dbReference>
<dbReference type="GO" id="GO:0032993">
    <property type="term" value="C:protein-DNA complex"/>
    <property type="evidence" value="ECO:0007669"/>
    <property type="project" value="TreeGrafter"/>
</dbReference>
<dbReference type="RefSeq" id="WP_152152881.1">
    <property type="nucleotide sequence ID" value="NZ_WEIO01000008.1"/>
</dbReference>
<accession>A0A6I1FI61</accession>
<dbReference type="GO" id="GO:0000156">
    <property type="term" value="F:phosphorelay response regulator activity"/>
    <property type="evidence" value="ECO:0007669"/>
    <property type="project" value="TreeGrafter"/>
</dbReference>
<keyword evidence="3" id="KW-0805">Transcription regulation</keyword>
<dbReference type="Gene3D" id="3.40.50.2300">
    <property type="match status" value="1"/>
</dbReference>
<dbReference type="Gene3D" id="6.10.250.690">
    <property type="match status" value="1"/>
</dbReference>
<protein>
    <submittedName>
        <fullName evidence="10">Response regulator</fullName>
    </submittedName>
</protein>
<evidence type="ECO:0000256" key="6">
    <source>
        <dbReference type="PROSITE-ProRule" id="PRU00169"/>
    </source>
</evidence>
<dbReference type="SMART" id="SM00448">
    <property type="entry name" value="REC"/>
    <property type="match status" value="1"/>
</dbReference>
<evidence type="ECO:0000256" key="2">
    <source>
        <dbReference type="ARBA" id="ARBA00023012"/>
    </source>
</evidence>
<dbReference type="CDD" id="cd00383">
    <property type="entry name" value="trans_reg_C"/>
    <property type="match status" value="1"/>
</dbReference>
<dbReference type="GO" id="GO:0005829">
    <property type="term" value="C:cytosol"/>
    <property type="evidence" value="ECO:0007669"/>
    <property type="project" value="TreeGrafter"/>
</dbReference>
<dbReference type="InterPro" id="IPR001867">
    <property type="entry name" value="OmpR/PhoB-type_DNA-bd"/>
</dbReference>
<dbReference type="FunFam" id="3.40.50.2300:FF:000001">
    <property type="entry name" value="DNA-binding response regulator PhoB"/>
    <property type="match status" value="1"/>
</dbReference>
<evidence type="ECO:0000313" key="11">
    <source>
        <dbReference type="Proteomes" id="UP000429595"/>
    </source>
</evidence>
<dbReference type="CDD" id="cd17574">
    <property type="entry name" value="REC_OmpR"/>
    <property type="match status" value="1"/>
</dbReference>
<keyword evidence="1 6" id="KW-0597">Phosphoprotein</keyword>
<organism evidence="10 11">
    <name type="scientific">Bacillus aerolatus</name>
    <dbReference type="NCBI Taxonomy" id="2653354"/>
    <lineage>
        <taxon>Bacteria</taxon>
        <taxon>Bacillati</taxon>
        <taxon>Bacillota</taxon>
        <taxon>Bacilli</taxon>
        <taxon>Bacillales</taxon>
        <taxon>Bacillaceae</taxon>
        <taxon>Bacillus</taxon>
    </lineage>
</organism>
<feature type="modified residue" description="4-aspartylphosphate" evidence="6">
    <location>
        <position position="54"/>
    </location>
</feature>
<dbReference type="InterPro" id="IPR036388">
    <property type="entry name" value="WH-like_DNA-bd_sf"/>
</dbReference>
<comment type="caution">
    <text evidence="10">The sequence shown here is derived from an EMBL/GenBank/DDBJ whole genome shotgun (WGS) entry which is preliminary data.</text>
</comment>
<dbReference type="GO" id="GO:0006355">
    <property type="term" value="P:regulation of DNA-templated transcription"/>
    <property type="evidence" value="ECO:0007669"/>
    <property type="project" value="InterPro"/>
</dbReference>
<evidence type="ECO:0000256" key="5">
    <source>
        <dbReference type="ARBA" id="ARBA00023163"/>
    </source>
</evidence>
<evidence type="ECO:0000256" key="3">
    <source>
        <dbReference type="ARBA" id="ARBA00023015"/>
    </source>
</evidence>
<keyword evidence="11" id="KW-1185">Reference proteome</keyword>
<proteinExistence type="predicted"/>
<evidence type="ECO:0000256" key="1">
    <source>
        <dbReference type="ARBA" id="ARBA00022553"/>
    </source>
</evidence>
<dbReference type="PANTHER" id="PTHR48111:SF22">
    <property type="entry name" value="REGULATOR OF RPOS"/>
    <property type="match status" value="1"/>
</dbReference>
<evidence type="ECO:0000259" key="9">
    <source>
        <dbReference type="PROSITE" id="PS51755"/>
    </source>
</evidence>
<name>A0A6I1FI61_9BACI</name>
<feature type="domain" description="OmpR/PhoB-type" evidence="9">
    <location>
        <begin position="129"/>
        <end position="227"/>
    </location>
</feature>
<dbReference type="AlphaFoldDB" id="A0A6I1FI61"/>
<keyword evidence="5" id="KW-0804">Transcription</keyword>
<evidence type="ECO:0000259" key="8">
    <source>
        <dbReference type="PROSITE" id="PS50110"/>
    </source>
</evidence>
<dbReference type="Proteomes" id="UP000429595">
    <property type="component" value="Unassembled WGS sequence"/>
</dbReference>
<dbReference type="InterPro" id="IPR001789">
    <property type="entry name" value="Sig_transdc_resp-reg_receiver"/>
</dbReference>